<dbReference type="Gene3D" id="2.60.40.60">
    <property type="entry name" value="Cadherins"/>
    <property type="match status" value="13"/>
</dbReference>
<evidence type="ECO:0000313" key="15">
    <source>
        <dbReference type="Proteomes" id="UP000563094"/>
    </source>
</evidence>
<dbReference type="GO" id="GO:0016020">
    <property type="term" value="C:membrane"/>
    <property type="evidence" value="ECO:0007669"/>
    <property type="project" value="UniProtKB-SubCell"/>
</dbReference>
<feature type="domain" description="Cadherin" evidence="13">
    <location>
        <begin position="1311"/>
        <end position="1408"/>
    </location>
</feature>
<dbReference type="RefSeq" id="WP_182514441.1">
    <property type="nucleotide sequence ID" value="NZ_JACJIQ010000025.1"/>
</dbReference>
<dbReference type="PRINTS" id="PR00205">
    <property type="entry name" value="CADHERIN"/>
</dbReference>
<feature type="domain" description="Cadherin" evidence="13">
    <location>
        <begin position="433"/>
        <end position="529"/>
    </location>
</feature>
<dbReference type="PANTHER" id="PTHR24025">
    <property type="entry name" value="DESMOGLEIN FAMILY MEMBER"/>
    <property type="match status" value="1"/>
</dbReference>
<dbReference type="InterPro" id="IPR026341">
    <property type="entry name" value="T9SS_type_B"/>
</dbReference>
<keyword evidence="4 12" id="KW-0732">Signal</keyword>
<feature type="domain" description="Cadherin" evidence="13">
    <location>
        <begin position="241"/>
        <end position="335"/>
    </location>
</feature>
<dbReference type="GO" id="GO:0007156">
    <property type="term" value="P:homophilic cell adhesion via plasma membrane adhesion molecules"/>
    <property type="evidence" value="ECO:0007669"/>
    <property type="project" value="InterPro"/>
</dbReference>
<evidence type="ECO:0000256" key="10">
    <source>
        <dbReference type="ARBA" id="ARBA00023157"/>
    </source>
</evidence>
<keyword evidence="3" id="KW-0812">Transmembrane</keyword>
<dbReference type="PANTHER" id="PTHR24025:SF31">
    <property type="entry name" value="NEURAL-CADHERIN"/>
    <property type="match status" value="1"/>
</dbReference>
<feature type="signal peptide" evidence="12">
    <location>
        <begin position="1"/>
        <end position="22"/>
    </location>
</feature>
<dbReference type="Proteomes" id="UP000563094">
    <property type="component" value="Unassembled WGS sequence"/>
</dbReference>
<dbReference type="Gene3D" id="2.60.40.2340">
    <property type="match status" value="1"/>
</dbReference>
<sequence>MRNRISGIIAFVLWLWTFEASAQAPNWQVSAQNYQYQMVTVGALNLNGIESTDTNDLLGAFINGELRGVGRPVYIASANRYLVYMNIYHHDGSGEVSFKIYDASENKTVDLEQKEAFEIQAVRGTTTAPVVYSHPRLSSEANFLTFTLPGQETSVINGSNITVTMPYGYDVRNIAPVYTTSALAKVLVNNLVQSSGFSSHNFTNPVYYRVIAADATSEKNYTVTVKFASAPLEGVVLSRTQLSESSAPGTTVGTLRAIDPDGEGTFTYHLVNGTGDKDNSFFEITNDQLVLRKKMDYETQITHSLRVKAIDENNNSIETVLQVTALNENDEKPLPVSATVPIPENQPTSTLVHTMQVTDPDGPSNFTYSIYDGNIDGKFSIHAQKGEIRVAKLMDFELEKRIYELDILVSDGINENHASLTFQILNVNDNAPTVTVETLSVQENAAVGTIIHTLSPTDPDGPSTFTYRLLDSQTPLQVEPNGAITVANAIDFEKNQSYTLKVGISDGVNEGSFQFPVQVVNRNDEAPVVIGKALTLSEKAAVGTLVTTVEATDPDGPTTFAFRITEGNADGKFAIDATTGKLTLQNVVDYEKVTSYALKIAVSDGVQETSANFPVQIINENDEKPLPVSTTVTIPENQPNGTLVHTLAVTDPDGLSTFSFRILAGNGEGKFSLHEQKGEIRILRLIDYETDNRVYELDITVSDGINENQATITFNLLNLNDVAPTVAIETLRISETAATGTVFHTLTPSDADGASTFTYRVINTLPVPFAVNAAGAISVTGVLDYEKVKTYSLQIGISDGINEGTFTFPVEVVNENDEAPVVAGKSVTLSEKAAIGALVTTVEATDPDGPTTFSYRITSGNADNKFSLEANTGRITLQNLVDYEKVTAYQLQVAVNDGLRETLANVAIQVLNENDEKPVPVSASVDIPENQPTGTLVHTLAVTDPDGTSAFTFKILAGNDDAKFTINEQRGELRIARLIDFETDKKQFNLEVQVSDGVNTNEAIITFKIQNINDVAPTVAVETISVSETAALATSIHQLHPEDADGASTFTYRILNTQVTPFAVDATGSITVATPLDYEKVKTYSLRIGISDGVNEGQFTFPVEVRNENDEKPVAISRNLTVSENSPIGHLVHKVEATDPDGATAFTYTITGGNADNRFALEAQTGELKLQSLLDYEKVTAYTLTVAVSDGVQQTTATYQVQVLNENDEKPLPLSKSITIPENQPTGTLVHTMEVTDPDGSTSYSYRIYDGNLEGKFTIHQQKGELRILQPIDYEFDKRSYELEILVSDGINESFATISIQIENLNDNKPFVAEKALTVQETSPIGTLLHRLEPTDQDGATTFTYRVLNPATTPFAVDADGIVTVAAALDYEKIKKYDLKIELSDGLNKVTYTFPIQVINENDEKPELSFTTADVMNTAAPGTQFAQLQATDPDNDGSPITYSLITTNTPFALTPDGKFTITQALALTDQNRYVVKVGITDQVNTHVQEFTVNVMDEGEFDMEIANVLTPNNDGYNDFWEIKRGYLYPNYIFRVFDTRGQEVFFSKGYRENFWDGTFRGKKLPTGTYIYTVQSENKRKVYKGTLNILH</sequence>
<dbReference type="Pfam" id="PF00028">
    <property type="entry name" value="Cadherin"/>
    <property type="match status" value="12"/>
</dbReference>
<dbReference type="CDD" id="cd11304">
    <property type="entry name" value="Cadherin_repeat"/>
    <property type="match status" value="13"/>
</dbReference>
<dbReference type="NCBIfam" id="TIGR04131">
    <property type="entry name" value="Bac_Flav_CTERM"/>
    <property type="match status" value="1"/>
</dbReference>
<evidence type="ECO:0000256" key="11">
    <source>
        <dbReference type="ARBA" id="ARBA00023180"/>
    </source>
</evidence>
<evidence type="ECO:0000259" key="13">
    <source>
        <dbReference type="PROSITE" id="PS50268"/>
    </source>
</evidence>
<dbReference type="InterPro" id="IPR002126">
    <property type="entry name" value="Cadherin-like_dom"/>
</dbReference>
<dbReference type="Pfam" id="PF13585">
    <property type="entry name" value="CHU_C"/>
    <property type="match status" value="1"/>
</dbReference>
<dbReference type="GO" id="GO:0005509">
    <property type="term" value="F:calcium ion binding"/>
    <property type="evidence" value="ECO:0007669"/>
    <property type="project" value="InterPro"/>
</dbReference>
<evidence type="ECO:0000313" key="14">
    <source>
        <dbReference type="EMBL" id="MBA9079623.1"/>
    </source>
</evidence>
<dbReference type="InterPro" id="IPR050971">
    <property type="entry name" value="Cadherin-domain_protein"/>
</dbReference>
<evidence type="ECO:0000256" key="1">
    <source>
        <dbReference type="ARBA" id="ARBA00004167"/>
    </source>
</evidence>
<feature type="domain" description="Cadherin" evidence="13">
    <location>
        <begin position="919"/>
        <end position="1019"/>
    </location>
</feature>
<dbReference type="SMART" id="SM00112">
    <property type="entry name" value="CA"/>
    <property type="match status" value="13"/>
</dbReference>
<feature type="domain" description="Cadherin" evidence="13">
    <location>
        <begin position="334"/>
        <end position="434"/>
    </location>
</feature>
<evidence type="ECO:0000256" key="9">
    <source>
        <dbReference type="ARBA" id="ARBA00023136"/>
    </source>
</evidence>
<dbReference type="SUPFAM" id="SSF49313">
    <property type="entry name" value="Cadherin-like"/>
    <property type="match status" value="13"/>
</dbReference>
<evidence type="ECO:0000256" key="8">
    <source>
        <dbReference type="ARBA" id="ARBA00022989"/>
    </source>
</evidence>
<keyword evidence="2" id="KW-0245">EGF-like domain</keyword>
<keyword evidence="8" id="KW-1133">Transmembrane helix</keyword>
<dbReference type="FunFam" id="2.60.40.60:FF:000032">
    <property type="entry name" value="FAT atypical cadherin 1"/>
    <property type="match status" value="3"/>
</dbReference>
<evidence type="ECO:0000256" key="12">
    <source>
        <dbReference type="SAM" id="SignalP"/>
    </source>
</evidence>
<evidence type="ECO:0000256" key="4">
    <source>
        <dbReference type="ARBA" id="ARBA00022729"/>
    </source>
</evidence>
<evidence type="ECO:0000256" key="2">
    <source>
        <dbReference type="ARBA" id="ARBA00022536"/>
    </source>
</evidence>
<accession>A0A839GNU2</accession>
<organism evidence="14 15">
    <name type="scientific">Rufibacter quisquiliarum</name>
    <dbReference type="NCBI Taxonomy" id="1549639"/>
    <lineage>
        <taxon>Bacteria</taxon>
        <taxon>Pseudomonadati</taxon>
        <taxon>Bacteroidota</taxon>
        <taxon>Cytophagia</taxon>
        <taxon>Cytophagales</taxon>
        <taxon>Hymenobacteraceae</taxon>
        <taxon>Rufibacter</taxon>
    </lineage>
</organism>
<keyword evidence="9" id="KW-0472">Membrane</keyword>
<feature type="domain" description="Cadherin" evidence="13">
    <location>
        <begin position="626"/>
        <end position="726"/>
    </location>
</feature>
<protein>
    <submittedName>
        <fullName evidence="14">Gliding motility-associated-like protein</fullName>
    </submittedName>
</protein>
<keyword evidence="6" id="KW-0106">Calcium</keyword>
<name>A0A839GNU2_9BACT</name>
<comment type="caution">
    <text evidence="14">The sequence shown here is derived from an EMBL/GenBank/DDBJ whole genome shotgun (WGS) entry which is preliminary data.</text>
</comment>
<feature type="domain" description="Cadherin" evidence="13">
    <location>
        <begin position="1212"/>
        <end position="1312"/>
    </location>
</feature>
<evidence type="ECO:0000256" key="5">
    <source>
        <dbReference type="ARBA" id="ARBA00022737"/>
    </source>
</evidence>
<evidence type="ECO:0000256" key="3">
    <source>
        <dbReference type="ARBA" id="ARBA00022692"/>
    </source>
</evidence>
<evidence type="ECO:0000256" key="7">
    <source>
        <dbReference type="ARBA" id="ARBA00022889"/>
    </source>
</evidence>
<keyword evidence="11" id="KW-0325">Glycoprotein</keyword>
<feature type="domain" description="Cadherin" evidence="13">
    <location>
        <begin position="1018"/>
        <end position="1115"/>
    </location>
</feature>
<gene>
    <name evidence="14" type="ORF">FHS90_004361</name>
</gene>
<proteinExistence type="predicted"/>
<dbReference type="GO" id="GO:0005911">
    <property type="term" value="C:cell-cell junction"/>
    <property type="evidence" value="ECO:0007669"/>
    <property type="project" value="TreeGrafter"/>
</dbReference>
<keyword evidence="5" id="KW-0677">Repeat</keyword>
<feature type="domain" description="Cadherin" evidence="13">
    <location>
        <begin position="1407"/>
        <end position="1512"/>
    </location>
</feature>
<keyword evidence="7" id="KW-0130">Cell adhesion</keyword>
<dbReference type="InterPro" id="IPR015919">
    <property type="entry name" value="Cadherin-like_sf"/>
</dbReference>
<feature type="chain" id="PRO_5032822285" evidence="12">
    <location>
        <begin position="23"/>
        <end position="1588"/>
    </location>
</feature>
<keyword evidence="10" id="KW-1015">Disulfide bond</keyword>
<feature type="domain" description="Cadherin" evidence="13">
    <location>
        <begin position="1114"/>
        <end position="1213"/>
    </location>
</feature>
<evidence type="ECO:0000256" key="6">
    <source>
        <dbReference type="ARBA" id="ARBA00022837"/>
    </source>
</evidence>
<reference evidence="14 15" key="1">
    <citation type="submission" date="2020-08" db="EMBL/GenBank/DDBJ databases">
        <title>Genomic Encyclopedia of Type Strains, Phase IV (KMG-IV): sequencing the most valuable type-strain genomes for metagenomic binning, comparative biology and taxonomic classification.</title>
        <authorList>
            <person name="Goeker M."/>
        </authorList>
    </citation>
    <scope>NUCLEOTIDE SEQUENCE [LARGE SCALE GENOMIC DNA]</scope>
    <source>
        <strain evidence="14 15">DSM 29854</strain>
    </source>
</reference>
<feature type="domain" description="Cadherin" evidence="13">
    <location>
        <begin position="821"/>
        <end position="920"/>
    </location>
</feature>
<feature type="domain" description="Cadherin" evidence="13">
    <location>
        <begin position="725"/>
        <end position="822"/>
    </location>
</feature>
<keyword evidence="15" id="KW-1185">Reference proteome</keyword>
<comment type="subcellular location">
    <subcellularLocation>
        <location evidence="1">Membrane</location>
        <topology evidence="1">Single-pass membrane protein</topology>
    </subcellularLocation>
</comment>
<feature type="domain" description="Cadherin" evidence="13">
    <location>
        <begin position="535"/>
        <end position="627"/>
    </location>
</feature>
<dbReference type="PROSITE" id="PS50268">
    <property type="entry name" value="CADHERIN_2"/>
    <property type="match status" value="13"/>
</dbReference>
<dbReference type="EMBL" id="JACJIQ010000025">
    <property type="protein sequence ID" value="MBA9079623.1"/>
    <property type="molecule type" value="Genomic_DNA"/>
</dbReference>